<evidence type="ECO:0000256" key="5">
    <source>
        <dbReference type="ARBA" id="ARBA00018400"/>
    </source>
</evidence>
<evidence type="ECO:0000313" key="9">
    <source>
        <dbReference type="EMBL" id="CAK7900188.1"/>
    </source>
</evidence>
<evidence type="ECO:0000259" key="8">
    <source>
        <dbReference type="Pfam" id="PF09811"/>
    </source>
</evidence>
<protein>
    <recommendedName>
        <fullName evidence="5">Protein YAE1</fullName>
    </recommendedName>
    <alternativeName>
        <fullName evidence="4">Protein yae1</fullName>
    </alternativeName>
</protein>
<sequence length="148" mass="16062">MGCGGDCQGKNGGCGNEIEIATSDVKNFSSSPKDSTNEGIWADNDNISSVAAIQRAHTKQGYLDGLSQAKESSLQQGFDEGYPVGGAMGVRVGAILAQLSDNVEEFNIAKNELNITKILDKKYFDNNVDLVQENHPILEKWEQRVKIL</sequence>
<gene>
    <name evidence="9" type="primary">YAE1</name>
    <name evidence="9" type="ORF">CAAN4_C06194</name>
</gene>
<dbReference type="InterPro" id="IPR038881">
    <property type="entry name" value="Yae1-like"/>
</dbReference>
<evidence type="ECO:0000256" key="2">
    <source>
        <dbReference type="ARBA" id="ARBA00004496"/>
    </source>
</evidence>
<evidence type="ECO:0000256" key="3">
    <source>
        <dbReference type="ARBA" id="ARBA00007096"/>
    </source>
</evidence>
<organism evidence="9 10">
    <name type="scientific">[Candida] anglica</name>
    <dbReference type="NCBI Taxonomy" id="148631"/>
    <lineage>
        <taxon>Eukaryota</taxon>
        <taxon>Fungi</taxon>
        <taxon>Dikarya</taxon>
        <taxon>Ascomycota</taxon>
        <taxon>Saccharomycotina</taxon>
        <taxon>Pichiomycetes</taxon>
        <taxon>Debaryomycetaceae</taxon>
        <taxon>Kurtzmaniella</taxon>
    </lineage>
</organism>
<accession>A0ABP0E916</accession>
<dbReference type="PANTHER" id="PTHR18829">
    <property type="entry name" value="PROTEIN YAE1 HOMOLOG"/>
    <property type="match status" value="1"/>
</dbReference>
<keyword evidence="6" id="KW-0963">Cytoplasm</keyword>
<keyword evidence="10" id="KW-1185">Reference proteome</keyword>
<evidence type="ECO:0000256" key="1">
    <source>
        <dbReference type="ARBA" id="ARBA00004123"/>
    </source>
</evidence>
<dbReference type="InterPro" id="IPR019191">
    <property type="entry name" value="Essential_protein_Yae1_N"/>
</dbReference>
<comment type="subcellular location">
    <subcellularLocation>
        <location evidence="2">Cytoplasm</location>
    </subcellularLocation>
    <subcellularLocation>
        <location evidence="1">Nucleus</location>
    </subcellularLocation>
</comment>
<feature type="domain" description="Essential protein Yae1 N-terminal" evidence="8">
    <location>
        <begin position="61"/>
        <end position="98"/>
    </location>
</feature>
<reference evidence="9 10" key="1">
    <citation type="submission" date="2024-01" db="EMBL/GenBank/DDBJ databases">
        <authorList>
            <consortium name="Genoscope - CEA"/>
            <person name="William W."/>
        </authorList>
    </citation>
    <scope>NUCLEOTIDE SEQUENCE [LARGE SCALE GENOMIC DNA]</scope>
    <source>
        <strain evidence="9 10">29B2s-10</strain>
    </source>
</reference>
<evidence type="ECO:0000256" key="7">
    <source>
        <dbReference type="ARBA" id="ARBA00023242"/>
    </source>
</evidence>
<dbReference type="EMBL" id="OZ004255">
    <property type="protein sequence ID" value="CAK7900188.1"/>
    <property type="molecule type" value="Genomic_DNA"/>
</dbReference>
<comment type="similarity">
    <text evidence="3">Belongs to the YAE1 family.</text>
</comment>
<dbReference type="PANTHER" id="PTHR18829:SF0">
    <property type="entry name" value="PROTEIN YAE1 HOMOLOG"/>
    <property type="match status" value="1"/>
</dbReference>
<proteinExistence type="inferred from homology"/>
<dbReference type="Pfam" id="PF09811">
    <property type="entry name" value="Yae1_N"/>
    <property type="match status" value="1"/>
</dbReference>
<evidence type="ECO:0000313" key="10">
    <source>
        <dbReference type="Proteomes" id="UP001497600"/>
    </source>
</evidence>
<evidence type="ECO:0000256" key="4">
    <source>
        <dbReference type="ARBA" id="ARBA00017286"/>
    </source>
</evidence>
<evidence type="ECO:0000256" key="6">
    <source>
        <dbReference type="ARBA" id="ARBA00022490"/>
    </source>
</evidence>
<name>A0ABP0E916_9ASCO</name>
<dbReference type="Proteomes" id="UP001497600">
    <property type="component" value="Chromosome C"/>
</dbReference>
<keyword evidence="7" id="KW-0539">Nucleus</keyword>